<keyword evidence="2 4" id="KW-0808">Transferase</keyword>
<dbReference type="EMBL" id="RXNU01000005">
    <property type="protein sequence ID" value="RTR38950.1"/>
    <property type="molecule type" value="Genomic_DNA"/>
</dbReference>
<dbReference type="GO" id="GO:0016279">
    <property type="term" value="F:protein-lysine N-methyltransferase activity"/>
    <property type="evidence" value="ECO:0007669"/>
    <property type="project" value="InterPro"/>
</dbReference>
<sequence length="197" mass="22045">MTIVWTTMRVGISPMPSSEKAYRAMLKLTEDTGDGPIYDLGSGWGTLVIRMAIKHPKRKVIGYELSLLPYLISLLIKSVTRVNNLTLYRQDFMKADLSGASVLLCYLYPDGMSKLDLLIDAQSKKASCTSTSCLSKVNANHLSSDTAHFHCGCNPDFVISNNFALPSRKAEKEIRLDDLYRSPIFRYKLDQSVNRLG</sequence>
<dbReference type="OrthoDB" id="5510758at2"/>
<dbReference type="InterPro" id="IPR029063">
    <property type="entry name" value="SAM-dependent_MTases_sf"/>
</dbReference>
<keyword evidence="3" id="KW-0949">S-adenosyl-L-methionine</keyword>
<organism evidence="4 5">
    <name type="scientific">Shewanella canadensis</name>
    <dbReference type="NCBI Taxonomy" id="271096"/>
    <lineage>
        <taxon>Bacteria</taxon>
        <taxon>Pseudomonadati</taxon>
        <taxon>Pseudomonadota</taxon>
        <taxon>Gammaproteobacteria</taxon>
        <taxon>Alteromonadales</taxon>
        <taxon>Shewanellaceae</taxon>
        <taxon>Shewanella</taxon>
    </lineage>
</organism>
<gene>
    <name evidence="4" type="ORF">EKG38_11095</name>
</gene>
<evidence type="ECO:0000313" key="4">
    <source>
        <dbReference type="EMBL" id="RTR38950.1"/>
    </source>
</evidence>
<dbReference type="Gene3D" id="3.40.50.150">
    <property type="entry name" value="Vaccinia Virus protein VP39"/>
    <property type="match status" value="1"/>
</dbReference>
<dbReference type="InterPro" id="IPR026170">
    <property type="entry name" value="FAM173A/B"/>
</dbReference>
<reference evidence="4 5" key="1">
    <citation type="submission" date="2018-12" db="EMBL/GenBank/DDBJ databases">
        <authorList>
            <person name="Yu L."/>
        </authorList>
    </citation>
    <scope>NUCLEOTIDE SEQUENCE [LARGE SCALE GENOMIC DNA]</scope>
    <source>
        <strain evidence="4 5">HAW-EB2</strain>
    </source>
</reference>
<keyword evidence="5" id="KW-1185">Reference proteome</keyword>
<accession>A0A431WTL5</accession>
<protein>
    <submittedName>
        <fullName evidence="4">Class I SAM-dependent methyltransferase</fullName>
    </submittedName>
</protein>
<dbReference type="Proteomes" id="UP000267448">
    <property type="component" value="Unassembled WGS sequence"/>
</dbReference>
<dbReference type="PANTHER" id="PTHR13610">
    <property type="entry name" value="METHYLTRANSFERASE DOMAIN-CONTAINING PROTEIN"/>
    <property type="match status" value="1"/>
</dbReference>
<dbReference type="AlphaFoldDB" id="A0A431WTL5"/>
<dbReference type="PANTHER" id="PTHR13610:SF9">
    <property type="entry name" value="FI06469P"/>
    <property type="match status" value="1"/>
</dbReference>
<dbReference type="GO" id="GO:0032259">
    <property type="term" value="P:methylation"/>
    <property type="evidence" value="ECO:0007669"/>
    <property type="project" value="UniProtKB-KW"/>
</dbReference>
<name>A0A431WTL5_9GAMM</name>
<evidence type="ECO:0000313" key="5">
    <source>
        <dbReference type="Proteomes" id="UP000267448"/>
    </source>
</evidence>
<keyword evidence="1 4" id="KW-0489">Methyltransferase</keyword>
<evidence type="ECO:0000256" key="1">
    <source>
        <dbReference type="ARBA" id="ARBA00022603"/>
    </source>
</evidence>
<proteinExistence type="predicted"/>
<evidence type="ECO:0000256" key="3">
    <source>
        <dbReference type="ARBA" id="ARBA00022691"/>
    </source>
</evidence>
<dbReference type="SUPFAM" id="SSF53335">
    <property type="entry name" value="S-adenosyl-L-methionine-dependent methyltransferases"/>
    <property type="match status" value="1"/>
</dbReference>
<comment type="caution">
    <text evidence="4">The sequence shown here is derived from an EMBL/GenBank/DDBJ whole genome shotgun (WGS) entry which is preliminary data.</text>
</comment>
<evidence type="ECO:0000256" key="2">
    <source>
        <dbReference type="ARBA" id="ARBA00022679"/>
    </source>
</evidence>